<dbReference type="eggNOG" id="COG5002">
    <property type="taxonomic scope" value="Bacteria"/>
</dbReference>
<feature type="modified residue" description="4-aspartylphosphate" evidence="12">
    <location>
        <position position="817"/>
    </location>
</feature>
<dbReference type="SMART" id="SM00387">
    <property type="entry name" value="HATPase_c"/>
    <property type="match status" value="1"/>
</dbReference>
<dbReference type="InterPro" id="IPR011006">
    <property type="entry name" value="CheY-like_superfamily"/>
</dbReference>
<keyword evidence="14" id="KW-0472">Membrane</keyword>
<dbReference type="SUPFAM" id="SSF52172">
    <property type="entry name" value="CheY-like"/>
    <property type="match status" value="3"/>
</dbReference>
<feature type="domain" description="HAMP" evidence="17">
    <location>
        <begin position="151"/>
        <end position="201"/>
    </location>
</feature>
<evidence type="ECO:0000256" key="4">
    <source>
        <dbReference type="ARBA" id="ARBA00012438"/>
    </source>
</evidence>
<evidence type="ECO:0000256" key="7">
    <source>
        <dbReference type="ARBA" id="ARBA00022679"/>
    </source>
</evidence>
<keyword evidence="8 18" id="KW-0418">Kinase</keyword>
<keyword evidence="14" id="KW-0812">Transmembrane</keyword>
<feature type="transmembrane region" description="Helical" evidence="14">
    <location>
        <begin position="21"/>
        <end position="44"/>
    </location>
</feature>
<dbReference type="SMART" id="SM00448">
    <property type="entry name" value="REC"/>
    <property type="match status" value="3"/>
</dbReference>
<comment type="similarity">
    <text evidence="3">In the N-terminal section; belongs to the phytochrome family.</text>
</comment>
<accession>C8VX97</accession>
<dbReference type="CDD" id="cd00156">
    <property type="entry name" value="REC"/>
    <property type="match status" value="1"/>
</dbReference>
<dbReference type="Gene3D" id="6.10.340.10">
    <property type="match status" value="1"/>
</dbReference>
<feature type="coiled-coil region" evidence="13">
    <location>
        <begin position="366"/>
        <end position="460"/>
    </location>
</feature>
<dbReference type="Pfam" id="PF00072">
    <property type="entry name" value="Response_reg"/>
    <property type="match status" value="3"/>
</dbReference>
<dbReference type="PANTHER" id="PTHR45339:SF1">
    <property type="entry name" value="HYBRID SIGNAL TRANSDUCTION HISTIDINE KINASE J"/>
    <property type="match status" value="1"/>
</dbReference>
<dbReference type="PROSITE" id="PS50885">
    <property type="entry name" value="HAMP"/>
    <property type="match status" value="1"/>
</dbReference>
<evidence type="ECO:0000259" key="17">
    <source>
        <dbReference type="PROSITE" id="PS50885"/>
    </source>
</evidence>
<dbReference type="FunFam" id="3.30.565.10:FF:000010">
    <property type="entry name" value="Sensor histidine kinase RcsC"/>
    <property type="match status" value="1"/>
</dbReference>
<organism evidence="18 19">
    <name type="scientific">Desulfofarcimen acetoxidans (strain ATCC 49208 / DSM 771 / KCTC 5769 / VKM B-1644 / 5575)</name>
    <name type="common">Desulfotomaculum acetoxidans</name>
    <dbReference type="NCBI Taxonomy" id="485916"/>
    <lineage>
        <taxon>Bacteria</taxon>
        <taxon>Bacillati</taxon>
        <taxon>Bacillota</taxon>
        <taxon>Clostridia</taxon>
        <taxon>Eubacteriales</taxon>
        <taxon>Peptococcaceae</taxon>
        <taxon>Desulfofarcimen</taxon>
    </lineage>
</organism>
<dbReference type="SUPFAM" id="SSF55781">
    <property type="entry name" value="GAF domain-like"/>
    <property type="match status" value="1"/>
</dbReference>
<dbReference type="GO" id="GO:0000155">
    <property type="term" value="F:phosphorelay sensor kinase activity"/>
    <property type="evidence" value="ECO:0007669"/>
    <property type="project" value="InterPro"/>
</dbReference>
<dbReference type="Pfam" id="PF00512">
    <property type="entry name" value="HisKA"/>
    <property type="match status" value="1"/>
</dbReference>
<evidence type="ECO:0000256" key="3">
    <source>
        <dbReference type="ARBA" id="ARBA00006402"/>
    </source>
</evidence>
<keyword evidence="19" id="KW-1185">Reference proteome</keyword>
<dbReference type="InterPro" id="IPR001789">
    <property type="entry name" value="Sig_transdc_resp-reg_receiver"/>
</dbReference>
<dbReference type="SUPFAM" id="SSF47384">
    <property type="entry name" value="Homodimeric domain of signal transducing histidine kinase"/>
    <property type="match status" value="1"/>
</dbReference>
<evidence type="ECO:0000259" key="16">
    <source>
        <dbReference type="PROSITE" id="PS50110"/>
    </source>
</evidence>
<evidence type="ECO:0000313" key="19">
    <source>
        <dbReference type="Proteomes" id="UP000002217"/>
    </source>
</evidence>
<dbReference type="KEGG" id="dae:Dtox_3786"/>
<dbReference type="InterPro" id="IPR036890">
    <property type="entry name" value="HATPase_C_sf"/>
</dbReference>
<dbReference type="CDD" id="cd16922">
    <property type="entry name" value="HATPase_EvgS-ArcB-TorS-like"/>
    <property type="match status" value="1"/>
</dbReference>
<evidence type="ECO:0000256" key="14">
    <source>
        <dbReference type="SAM" id="Phobius"/>
    </source>
</evidence>
<dbReference type="STRING" id="485916.Dtox_3786"/>
<dbReference type="Gene3D" id="1.10.287.130">
    <property type="match status" value="1"/>
</dbReference>
<dbReference type="InterPro" id="IPR036097">
    <property type="entry name" value="HisK_dim/P_sf"/>
</dbReference>
<keyword evidence="14" id="KW-1133">Transmembrane helix</keyword>
<dbReference type="CDD" id="cd00082">
    <property type="entry name" value="HisKA"/>
    <property type="match status" value="1"/>
</dbReference>
<evidence type="ECO:0000256" key="6">
    <source>
        <dbReference type="ARBA" id="ARBA00022553"/>
    </source>
</evidence>
<dbReference type="HOGENOM" id="CLU_000445_127_0_9"/>
<feature type="domain" description="Response regulatory" evidence="16">
    <location>
        <begin position="768"/>
        <end position="881"/>
    </location>
</feature>
<dbReference type="PANTHER" id="PTHR45339">
    <property type="entry name" value="HYBRID SIGNAL TRANSDUCTION HISTIDINE KINASE J"/>
    <property type="match status" value="1"/>
</dbReference>
<feature type="transmembrane region" description="Helical" evidence="14">
    <location>
        <begin position="50"/>
        <end position="69"/>
    </location>
</feature>
<dbReference type="InterPro" id="IPR003594">
    <property type="entry name" value="HATPase_dom"/>
</dbReference>
<dbReference type="InterPro" id="IPR029016">
    <property type="entry name" value="GAF-like_dom_sf"/>
</dbReference>
<dbReference type="SMART" id="SM00388">
    <property type="entry name" value="HisKA"/>
    <property type="match status" value="1"/>
</dbReference>
<dbReference type="InterPro" id="IPR003660">
    <property type="entry name" value="HAMP_dom"/>
</dbReference>
<dbReference type="RefSeq" id="WP_015759177.1">
    <property type="nucleotide sequence ID" value="NC_013216.1"/>
</dbReference>
<evidence type="ECO:0000256" key="10">
    <source>
        <dbReference type="ARBA" id="ARBA00024867"/>
    </source>
</evidence>
<evidence type="ECO:0000256" key="9">
    <source>
        <dbReference type="ARBA" id="ARBA00023012"/>
    </source>
</evidence>
<evidence type="ECO:0000313" key="18">
    <source>
        <dbReference type="EMBL" id="ACV64493.1"/>
    </source>
</evidence>
<keyword evidence="13" id="KW-0175">Coiled coil</keyword>
<proteinExistence type="inferred from homology"/>
<feature type="domain" description="Histidine kinase" evidence="15">
    <location>
        <begin position="470"/>
        <end position="702"/>
    </location>
</feature>
<dbReference type="SMART" id="SM00065">
    <property type="entry name" value="GAF"/>
    <property type="match status" value="1"/>
</dbReference>
<gene>
    <name evidence="18" type="ordered locus">Dtox_3786</name>
</gene>
<name>C8VX97_DESAS</name>
<sequence length="1155" mass="129271">MTGQKDDSSILNSLRRGGIARVLLFWLVGAALLPIFGVTIILYLELQQKVVLIGSISAAILVIFAAAMVTRSIVRPMLQLSRCARNLAIGNLIYEQISSSIYEIKHMDNDFKELIDSRRLITSVCKEVAGGDLSHTVFVRSEEDGLCTAINQIIENLRNVVHQAVAIANGNYSLDILPHSDNDELGVALSHMTSTLRQVTAENDKQAWLKTGLNQLYDTIKGEQDLIELSQNIIGFLSNYAGAQVGAFFLQEQDKFKLVASFAYTKRKHIANSYAPGEGLVGQAALEKKSILITGVPDDYVKINSGLGESAPRNLIVVPAVYEGEVKAVIELGTFHELTDIQVDFMQQSVSSIAIAINTSASRSRLKVLVEERQQQSEELQVQQEELRQTNEELEEQARALRDSEAKLQVQQEELRQTNEELEEKNRYLEKQQNDIKKKNEELEYSRRMIEEKARDLELSGKYKSEFLANMSHELRTPLNSLLILSRLLYENKESNLTEKQVEFARTIHSSGSDLLELINDILDLSKIEAGKVDLFIQDLDIADLAGSVERNLRHMAEEKGLTFDIELSQSMPSIIRTDRQRLEQIIKNLLSNAIKFTSQGSICLKIGRPYSEAKLMRSDLDIRNTVAFTVSDTGIGIAADKMKLIFEPFQQADGTTSRQYGGTGLGLSISRELVRCLGGEIQLESREGYGSTFTIYLPEILSEQSAYKLWTVKKDAADKKVVRTGLPEAIEFTQARDTKHIVAEIQEQQLASRSAKDQLKDNRLGVSVLIIEDDPRFSAILVDLAGGKGFHVYTAADGETGLQFALKYRPSAIILDVGLPDIDGWAVMERLKGNPETRHIPVHFISAYDSGLDAMRMGAIGYLTKPVSMEVLDGAFNKIQDIISKNIKKLLVVEDDELQQRSILELIGEGDVMTTAVGSGYEAFELLRTGNFDCIVLDLGLRDMSGFDLLEKIRNHDAISHIPVIIYTGKDLTKEEEAILSEHAESIIIKGVKSPERLLDETTLFLHRVEANLSEDSQKMLQMIHNKEMIFQNKKILLIDDDMRNVFALMNVLEEKGMKVLVGKNGKEGIFLLEDNPDVDLILMDIMMPEMDGYEAMKEIRKQNKFKLTPIIALTAKAMVGDRSKCIEAGASDYLSKPIDTDKLLSLLRVWLYQ</sequence>
<feature type="domain" description="Response regulatory" evidence="16">
    <location>
        <begin position="1036"/>
        <end position="1153"/>
    </location>
</feature>
<reference evidence="18 19" key="1">
    <citation type="journal article" date="2009" name="Stand. Genomic Sci.">
        <title>Complete genome sequence of Desulfotomaculum acetoxidans type strain (5575).</title>
        <authorList>
            <person name="Spring S."/>
            <person name="Lapidus A."/>
            <person name="Schroder M."/>
            <person name="Gleim D."/>
            <person name="Sims D."/>
            <person name="Meincke L."/>
            <person name="Glavina Del Rio T."/>
            <person name="Tice H."/>
            <person name="Copeland A."/>
            <person name="Cheng J.F."/>
            <person name="Lucas S."/>
            <person name="Chen F."/>
            <person name="Nolan M."/>
            <person name="Bruce D."/>
            <person name="Goodwin L."/>
            <person name="Pitluck S."/>
            <person name="Ivanova N."/>
            <person name="Mavromatis K."/>
            <person name="Mikhailova N."/>
            <person name="Pati A."/>
            <person name="Chen A."/>
            <person name="Palaniappan K."/>
            <person name="Land M."/>
            <person name="Hauser L."/>
            <person name="Chang Y.J."/>
            <person name="Jeffries C.D."/>
            <person name="Chain P."/>
            <person name="Saunders E."/>
            <person name="Brettin T."/>
            <person name="Detter J.C."/>
            <person name="Goker M."/>
            <person name="Bristow J."/>
            <person name="Eisen J.A."/>
            <person name="Markowitz V."/>
            <person name="Hugenholtz P."/>
            <person name="Kyrpides N.C."/>
            <person name="Klenk H.P."/>
            <person name="Han C."/>
        </authorList>
    </citation>
    <scope>NUCLEOTIDE SEQUENCE [LARGE SCALE GENOMIC DNA]</scope>
    <source>
        <strain evidence="19">ATCC 49208 / DSM 771 / VKM B-1644</strain>
    </source>
</reference>
<dbReference type="InterPro" id="IPR005467">
    <property type="entry name" value="His_kinase_dom"/>
</dbReference>
<dbReference type="SUPFAM" id="SSF55874">
    <property type="entry name" value="ATPase domain of HSP90 chaperone/DNA topoisomerase II/histidine kinase"/>
    <property type="match status" value="1"/>
</dbReference>
<protein>
    <recommendedName>
        <fullName evidence="11">Circadian input-output histidine kinase CikA</fullName>
        <ecNumber evidence="4">2.7.13.3</ecNumber>
    </recommendedName>
    <alternativeName>
        <fullName evidence="5">Stage 0 sporulation protein A homolog</fullName>
    </alternativeName>
</protein>
<dbReference type="InterPro" id="IPR003018">
    <property type="entry name" value="GAF"/>
</dbReference>
<keyword evidence="9" id="KW-0902">Two-component regulatory system</keyword>
<dbReference type="InterPro" id="IPR004358">
    <property type="entry name" value="Sig_transdc_His_kin-like_C"/>
</dbReference>
<dbReference type="OrthoDB" id="9790669at2"/>
<dbReference type="PROSITE" id="PS50110">
    <property type="entry name" value="RESPONSE_REGULATORY"/>
    <property type="match status" value="3"/>
</dbReference>
<dbReference type="Gene3D" id="3.40.50.2300">
    <property type="match status" value="3"/>
</dbReference>
<dbReference type="InterPro" id="IPR003661">
    <property type="entry name" value="HisK_dim/P_dom"/>
</dbReference>
<keyword evidence="7" id="KW-0808">Transferase</keyword>
<evidence type="ECO:0000256" key="12">
    <source>
        <dbReference type="PROSITE-ProRule" id="PRU00169"/>
    </source>
</evidence>
<evidence type="ECO:0000256" key="2">
    <source>
        <dbReference type="ARBA" id="ARBA00004370"/>
    </source>
</evidence>
<evidence type="ECO:0000256" key="8">
    <source>
        <dbReference type="ARBA" id="ARBA00022777"/>
    </source>
</evidence>
<evidence type="ECO:0000259" key="15">
    <source>
        <dbReference type="PROSITE" id="PS50109"/>
    </source>
</evidence>
<comment type="function">
    <text evidence="10">May play the central regulatory role in sporulation. It may be an element of the effector pathway responsible for the activation of sporulation genes in response to nutritional stress. Spo0A may act in concert with spo0H (a sigma factor) to control the expression of some genes that are critical to the sporulation process.</text>
</comment>
<comment type="subcellular location">
    <subcellularLocation>
        <location evidence="2">Membrane</location>
    </subcellularLocation>
</comment>
<dbReference type="Pfam" id="PF13185">
    <property type="entry name" value="GAF_2"/>
    <property type="match status" value="1"/>
</dbReference>
<keyword evidence="6 12" id="KW-0597">Phosphoprotein</keyword>
<dbReference type="GO" id="GO:0016020">
    <property type="term" value="C:membrane"/>
    <property type="evidence" value="ECO:0007669"/>
    <property type="project" value="UniProtKB-SubCell"/>
</dbReference>
<feature type="modified residue" description="4-aspartylphosphate" evidence="12">
    <location>
        <position position="939"/>
    </location>
</feature>
<dbReference type="PRINTS" id="PR00344">
    <property type="entry name" value="BCTRLSENSOR"/>
</dbReference>
<dbReference type="EMBL" id="CP001720">
    <property type="protein sequence ID" value="ACV64493.1"/>
    <property type="molecule type" value="Genomic_DNA"/>
</dbReference>
<dbReference type="eggNOG" id="COG0745">
    <property type="taxonomic scope" value="Bacteria"/>
</dbReference>
<evidence type="ECO:0000256" key="13">
    <source>
        <dbReference type="SAM" id="Coils"/>
    </source>
</evidence>
<dbReference type="CDD" id="cd17546">
    <property type="entry name" value="REC_hyHK_CKI1_RcsC-like"/>
    <property type="match status" value="1"/>
</dbReference>
<feature type="modified residue" description="4-aspartylphosphate" evidence="12">
    <location>
        <position position="1086"/>
    </location>
</feature>
<feature type="domain" description="Response regulatory" evidence="16">
    <location>
        <begin position="890"/>
        <end position="1006"/>
    </location>
</feature>
<dbReference type="Proteomes" id="UP000002217">
    <property type="component" value="Chromosome"/>
</dbReference>
<dbReference type="AlphaFoldDB" id="C8VX97"/>
<evidence type="ECO:0000256" key="5">
    <source>
        <dbReference type="ARBA" id="ARBA00018672"/>
    </source>
</evidence>
<comment type="catalytic activity">
    <reaction evidence="1">
        <text>ATP + protein L-histidine = ADP + protein N-phospho-L-histidine.</text>
        <dbReference type="EC" id="2.7.13.3"/>
    </reaction>
</comment>
<evidence type="ECO:0000256" key="1">
    <source>
        <dbReference type="ARBA" id="ARBA00000085"/>
    </source>
</evidence>
<dbReference type="Gene3D" id="3.30.450.40">
    <property type="match status" value="1"/>
</dbReference>
<dbReference type="EC" id="2.7.13.3" evidence="4"/>
<dbReference type="PROSITE" id="PS50109">
    <property type="entry name" value="HIS_KIN"/>
    <property type="match status" value="1"/>
</dbReference>
<evidence type="ECO:0000256" key="11">
    <source>
        <dbReference type="ARBA" id="ARBA00074306"/>
    </source>
</evidence>
<dbReference type="Gene3D" id="3.30.565.10">
    <property type="entry name" value="Histidine kinase-like ATPase, C-terminal domain"/>
    <property type="match status" value="1"/>
</dbReference>
<dbReference type="Pfam" id="PF02518">
    <property type="entry name" value="HATPase_c"/>
    <property type="match status" value="1"/>
</dbReference>